<feature type="compositionally biased region" description="Polar residues" evidence="5">
    <location>
        <begin position="915"/>
        <end position="930"/>
    </location>
</feature>
<dbReference type="InterPro" id="IPR043936">
    <property type="entry name" value="HOOK_N"/>
</dbReference>
<dbReference type="PANTHER" id="PTHR18947:SF28">
    <property type="entry name" value="GIRDIN, ISOFORM A"/>
    <property type="match status" value="1"/>
</dbReference>
<feature type="compositionally biased region" description="Low complexity" evidence="5">
    <location>
        <begin position="902"/>
        <end position="914"/>
    </location>
</feature>
<feature type="region of interest" description="Disordered" evidence="5">
    <location>
        <begin position="546"/>
        <end position="569"/>
    </location>
</feature>
<feature type="compositionally biased region" description="Polar residues" evidence="5">
    <location>
        <begin position="552"/>
        <end position="569"/>
    </location>
</feature>
<evidence type="ECO:0000256" key="1">
    <source>
        <dbReference type="ARBA" id="ARBA00004496"/>
    </source>
</evidence>
<dbReference type="InterPro" id="IPR036872">
    <property type="entry name" value="CH_dom_sf"/>
</dbReference>
<keyword evidence="8" id="KW-1185">Reference proteome</keyword>
<keyword evidence="3 4" id="KW-0175">Coiled coil</keyword>
<feature type="region of interest" description="Disordered" evidence="5">
    <location>
        <begin position="735"/>
        <end position="755"/>
    </location>
</feature>
<sequence length="930" mass="99122">MPSQEAVTGGLLAWIGSYDSLSKHVTAIEDLSDGTVLTEIMALVSPPHFSTSSQKSPGGNWVLQERAISRLQRSLSLILTGQELSAATPGGLGTLTPASIVRQKDTGAIVALTQAVLAAAVQCADNEPHINRIMALPVTHQESLMKIIESLMAEFAAASGGTHSVSQATSSGAPGEELGLTLPESDAGMPAPSSAGSGSSSPSLAPSDLDSAEYHALRAQFITLQGQHQRLQREHAQLQGTFATLETSHKSLQGEHQTLRIKFTQELNSQLEGMREENALLVHEHQQATRRFEKTERQLNSQLSAAFGQIDMLHQEQQKLDEDNARLQKSLREATKKNDELRKMVDSASNLQDQAEEIRDLTTRLEAAQRQAAQAKSRAEGLQDLRKQNRALQAECEELRERLGLSAGADASADSGTTGLNSSGSIARFRARVETLTERNLELGEALAQAEASLMQARDEADQATRTADEALRRVQEMELRLSAQPSGGDVHDMLDAGFDLDAPGAGFPGDHFSGGGIHEMDASNADAGGLRVRVVRLEAENKTLRDRLQEAQKSPSPESSQAETQAQALVTASDQALATARADLAAAEAELARLRSELADHQARQAAAEAAVQASEAQCAQLRDDLAAGEAALASLREELANSTAALASLREDLAGSTAALASAREQLAALGPLREDLAAAQRELGQRDAMATQLAADLAAVREELAVERATKAEQATSAAYLAEIQQSLRTLQTSASEAPTAPAERPALPDLGDDKVLIPLKQIQEMTLLKQSHDTLSERLRASDAEQRRLQEDLLALRAAQAEAPAEMLASYKALLEQSGADLEQAQRESRACREQLESLRKAARREQRMMAVAWYDLSSQLIRRGTAAPGSPPPPGRRPVAVGGGLGGSSGPGGGSGSSSTGAPSIGAGSWLSQQRQLDQNRYLTR</sequence>
<dbReference type="EMBL" id="KB932208">
    <property type="protein sequence ID" value="KCV68753.1"/>
    <property type="molecule type" value="Genomic_DNA"/>
</dbReference>
<dbReference type="GeneID" id="20529763"/>
<proteinExistence type="predicted"/>
<dbReference type="Gene3D" id="1.10.418.10">
    <property type="entry name" value="Calponin-like domain"/>
    <property type="match status" value="1"/>
</dbReference>
<organism evidence="7">
    <name type="scientific">Fonticula alba</name>
    <name type="common">Slime mold</name>
    <dbReference type="NCBI Taxonomy" id="691883"/>
    <lineage>
        <taxon>Eukaryota</taxon>
        <taxon>Rotosphaerida</taxon>
        <taxon>Fonticulaceae</taxon>
        <taxon>Fonticula</taxon>
    </lineage>
</organism>
<feature type="compositionally biased region" description="Gly residues" evidence="5">
    <location>
        <begin position="886"/>
        <end position="901"/>
    </location>
</feature>
<reference evidence="7" key="1">
    <citation type="submission" date="2013-04" db="EMBL/GenBank/DDBJ databases">
        <title>The Genome Sequence of Fonticula alba ATCC 38817.</title>
        <authorList>
            <consortium name="The Broad Institute Genomics Platform"/>
            <person name="Russ C."/>
            <person name="Cuomo C."/>
            <person name="Burger G."/>
            <person name="Gray M.W."/>
            <person name="Holland P.W.H."/>
            <person name="King N."/>
            <person name="Lang F.B.F."/>
            <person name="Roger A.J."/>
            <person name="Ruiz-Trillo I."/>
            <person name="Brown M."/>
            <person name="Walker B."/>
            <person name="Young S."/>
            <person name="Zeng Q."/>
            <person name="Gargeya S."/>
            <person name="Fitzgerald M."/>
            <person name="Haas B."/>
            <person name="Abouelleil A."/>
            <person name="Allen A.W."/>
            <person name="Alvarado L."/>
            <person name="Arachchi H.M."/>
            <person name="Berlin A.M."/>
            <person name="Chapman S.B."/>
            <person name="Gainer-Dewar J."/>
            <person name="Goldberg J."/>
            <person name="Griggs A."/>
            <person name="Gujja S."/>
            <person name="Hansen M."/>
            <person name="Howarth C."/>
            <person name="Imamovic A."/>
            <person name="Ireland A."/>
            <person name="Larimer J."/>
            <person name="McCowan C."/>
            <person name="Murphy C."/>
            <person name="Pearson M."/>
            <person name="Poon T.W."/>
            <person name="Priest M."/>
            <person name="Roberts A."/>
            <person name="Saif S."/>
            <person name="Shea T."/>
            <person name="Sisk P."/>
            <person name="Sykes S."/>
            <person name="Wortman J."/>
            <person name="Nusbaum C."/>
            <person name="Birren B."/>
        </authorList>
    </citation>
    <scope>NUCLEOTIDE SEQUENCE [LARGE SCALE GENOMIC DNA]</scope>
    <source>
        <strain evidence="7">ATCC 38817</strain>
    </source>
</reference>
<evidence type="ECO:0000256" key="4">
    <source>
        <dbReference type="SAM" id="Coils"/>
    </source>
</evidence>
<dbReference type="OrthoDB" id="49395at2759"/>
<evidence type="ECO:0000256" key="3">
    <source>
        <dbReference type="ARBA" id="ARBA00023054"/>
    </source>
</evidence>
<feature type="region of interest" description="Disordered" evidence="5">
    <location>
        <begin position="163"/>
        <end position="208"/>
    </location>
</feature>
<keyword evidence="2" id="KW-0963">Cytoplasm</keyword>
<evidence type="ECO:0000313" key="7">
    <source>
        <dbReference type="EMBL" id="KCV68753.1"/>
    </source>
</evidence>
<dbReference type="GO" id="GO:0005737">
    <property type="term" value="C:cytoplasm"/>
    <property type="evidence" value="ECO:0007669"/>
    <property type="project" value="UniProtKB-SubCell"/>
</dbReference>
<feature type="compositionally biased region" description="Polar residues" evidence="5">
    <location>
        <begin position="163"/>
        <end position="172"/>
    </location>
</feature>
<dbReference type="STRING" id="691883.A0A058Z4A2"/>
<protein>
    <recommendedName>
        <fullName evidence="6">HOOK N-terminal domain-containing protein</fullName>
    </recommendedName>
</protein>
<dbReference type="RefSeq" id="XP_009497185.1">
    <property type="nucleotide sequence ID" value="XM_009498910.1"/>
</dbReference>
<dbReference type="GO" id="GO:0031122">
    <property type="term" value="P:cytoplasmic microtubule organization"/>
    <property type="evidence" value="ECO:0007669"/>
    <property type="project" value="TreeGrafter"/>
</dbReference>
<accession>A0A058Z4A2</accession>
<dbReference type="GO" id="GO:0030705">
    <property type="term" value="P:cytoskeleton-dependent intracellular transport"/>
    <property type="evidence" value="ECO:0007669"/>
    <property type="project" value="InterPro"/>
</dbReference>
<feature type="region of interest" description="Disordered" evidence="5">
    <location>
        <begin position="869"/>
        <end position="930"/>
    </location>
</feature>
<gene>
    <name evidence="7" type="ORF">H696_05038</name>
</gene>
<dbReference type="GO" id="GO:0008017">
    <property type="term" value="F:microtubule binding"/>
    <property type="evidence" value="ECO:0007669"/>
    <property type="project" value="TreeGrafter"/>
</dbReference>
<dbReference type="SUPFAM" id="SSF116907">
    <property type="entry name" value="Hook domain"/>
    <property type="match status" value="1"/>
</dbReference>
<feature type="coiled-coil region" evidence="4">
    <location>
        <begin position="264"/>
        <end position="402"/>
    </location>
</feature>
<dbReference type="PANTHER" id="PTHR18947">
    <property type="entry name" value="HOOK PROTEINS"/>
    <property type="match status" value="1"/>
</dbReference>
<evidence type="ECO:0000256" key="5">
    <source>
        <dbReference type="SAM" id="MobiDB-lite"/>
    </source>
</evidence>
<dbReference type="OMA" id="QRESHIE"/>
<dbReference type="GO" id="GO:0005815">
    <property type="term" value="C:microtubule organizing center"/>
    <property type="evidence" value="ECO:0007669"/>
    <property type="project" value="TreeGrafter"/>
</dbReference>
<evidence type="ECO:0000259" key="6">
    <source>
        <dbReference type="Pfam" id="PF19047"/>
    </source>
</evidence>
<feature type="compositionally biased region" description="Low complexity" evidence="5">
    <location>
        <begin position="185"/>
        <end position="208"/>
    </location>
</feature>
<dbReference type="Pfam" id="PF19047">
    <property type="entry name" value="HOOK_N"/>
    <property type="match status" value="1"/>
</dbReference>
<dbReference type="Proteomes" id="UP000030693">
    <property type="component" value="Unassembled WGS sequence"/>
</dbReference>
<evidence type="ECO:0000313" key="8">
    <source>
        <dbReference type="Proteomes" id="UP000030693"/>
    </source>
</evidence>
<evidence type="ECO:0000256" key="2">
    <source>
        <dbReference type="ARBA" id="ARBA00022490"/>
    </source>
</evidence>
<comment type="subcellular location">
    <subcellularLocation>
        <location evidence="1">Cytoplasm</location>
    </subcellularLocation>
</comment>
<dbReference type="CDD" id="cd22211">
    <property type="entry name" value="HkD_SF"/>
    <property type="match status" value="1"/>
</dbReference>
<dbReference type="GO" id="GO:0051959">
    <property type="term" value="F:dynein light intermediate chain binding"/>
    <property type="evidence" value="ECO:0007669"/>
    <property type="project" value="TreeGrafter"/>
</dbReference>
<name>A0A058Z4A2_FONAL</name>
<feature type="coiled-coil region" evidence="4">
    <location>
        <begin position="433"/>
        <end position="481"/>
    </location>
</feature>
<feature type="domain" description="HOOK N-terminal" evidence="6">
    <location>
        <begin position="10"/>
        <end position="148"/>
    </location>
</feature>
<feature type="coiled-coil region" evidence="4">
    <location>
        <begin position="812"/>
        <end position="846"/>
    </location>
</feature>
<dbReference type="AlphaFoldDB" id="A0A058Z4A2"/>